<comment type="caution">
    <text evidence="4">The sequence shown here is derived from an EMBL/GenBank/DDBJ whole genome shotgun (WGS) entry which is preliminary data.</text>
</comment>
<reference evidence="4" key="2">
    <citation type="submission" date="2020-09" db="EMBL/GenBank/DDBJ databases">
        <authorList>
            <person name="Sun Q."/>
            <person name="Zhou Y."/>
        </authorList>
    </citation>
    <scope>NUCLEOTIDE SEQUENCE</scope>
    <source>
        <strain evidence="4">CGMCC 1.15254</strain>
    </source>
</reference>
<dbReference type="PANTHER" id="PTHR30204:SF58">
    <property type="entry name" value="HTH-TYPE TRANSCRIPTIONAL REGULATOR YFMP"/>
    <property type="match status" value="1"/>
</dbReference>
<dbReference type="InterPro" id="IPR047057">
    <property type="entry name" value="MerR_fam"/>
</dbReference>
<proteinExistence type="predicted"/>
<organism evidence="4 5">
    <name type="scientific">Terasakiella brassicae</name>
    <dbReference type="NCBI Taxonomy" id="1634917"/>
    <lineage>
        <taxon>Bacteria</taxon>
        <taxon>Pseudomonadati</taxon>
        <taxon>Pseudomonadota</taxon>
        <taxon>Alphaproteobacteria</taxon>
        <taxon>Rhodospirillales</taxon>
        <taxon>Terasakiellaceae</taxon>
        <taxon>Terasakiella</taxon>
    </lineage>
</organism>
<dbReference type="Pfam" id="PF13411">
    <property type="entry name" value="MerR_1"/>
    <property type="match status" value="1"/>
</dbReference>
<dbReference type="PANTHER" id="PTHR30204">
    <property type="entry name" value="REDOX-CYCLING DRUG-SENSING TRANSCRIPTIONAL ACTIVATOR SOXR"/>
    <property type="match status" value="1"/>
</dbReference>
<protein>
    <submittedName>
        <fullName evidence="4">MerR family transcriptional regulator</fullName>
    </submittedName>
</protein>
<evidence type="ECO:0000259" key="3">
    <source>
        <dbReference type="PROSITE" id="PS50937"/>
    </source>
</evidence>
<dbReference type="AlphaFoldDB" id="A0A917FC51"/>
<evidence type="ECO:0000256" key="1">
    <source>
        <dbReference type="ARBA" id="ARBA00023125"/>
    </source>
</evidence>
<dbReference type="SUPFAM" id="SSF46955">
    <property type="entry name" value="Putative DNA-binding domain"/>
    <property type="match status" value="1"/>
</dbReference>
<keyword evidence="5" id="KW-1185">Reference proteome</keyword>
<dbReference type="GO" id="GO:0003677">
    <property type="term" value="F:DNA binding"/>
    <property type="evidence" value="ECO:0007669"/>
    <property type="project" value="UniProtKB-KW"/>
</dbReference>
<reference evidence="4" key="1">
    <citation type="journal article" date="2014" name="Int. J. Syst. Evol. Microbiol.">
        <title>Complete genome sequence of Corynebacterium casei LMG S-19264T (=DSM 44701T), isolated from a smear-ripened cheese.</title>
        <authorList>
            <consortium name="US DOE Joint Genome Institute (JGI-PGF)"/>
            <person name="Walter F."/>
            <person name="Albersmeier A."/>
            <person name="Kalinowski J."/>
            <person name="Ruckert C."/>
        </authorList>
    </citation>
    <scope>NUCLEOTIDE SEQUENCE</scope>
    <source>
        <strain evidence="4">CGMCC 1.15254</strain>
    </source>
</reference>
<gene>
    <name evidence="4" type="primary">liuR</name>
    <name evidence="4" type="ORF">GCM10011332_17450</name>
</gene>
<evidence type="ECO:0000256" key="2">
    <source>
        <dbReference type="SAM" id="Coils"/>
    </source>
</evidence>
<dbReference type="GO" id="GO:0003700">
    <property type="term" value="F:DNA-binding transcription factor activity"/>
    <property type="evidence" value="ECO:0007669"/>
    <property type="project" value="InterPro"/>
</dbReference>
<keyword evidence="1" id="KW-0238">DNA-binding</keyword>
<evidence type="ECO:0000313" key="4">
    <source>
        <dbReference type="EMBL" id="GGF63936.1"/>
    </source>
</evidence>
<name>A0A917FC51_9PROT</name>
<dbReference type="PROSITE" id="PS50937">
    <property type="entry name" value="HTH_MERR_2"/>
    <property type="match status" value="1"/>
</dbReference>
<dbReference type="Proteomes" id="UP000632498">
    <property type="component" value="Unassembled WGS sequence"/>
</dbReference>
<feature type="coiled-coil region" evidence="2">
    <location>
        <begin position="100"/>
        <end position="127"/>
    </location>
</feature>
<dbReference type="SMART" id="SM00422">
    <property type="entry name" value="HTH_MERR"/>
    <property type="match status" value="1"/>
</dbReference>
<sequence>MTEKRQKTYSITDLSKEFDITTRTIRFYEDKGLISPAREGQRRIYSSRDRVRLRLIMRGKRLGFALSEIQELIDLYDTDRSEVMQLQVFLKRIQSRRDALSQQQQDITAMLSELETLEEQCSGLLKQKQR</sequence>
<dbReference type="Gene3D" id="1.10.1660.10">
    <property type="match status" value="1"/>
</dbReference>
<feature type="domain" description="HTH merR-type" evidence="3">
    <location>
        <begin position="8"/>
        <end position="75"/>
    </location>
</feature>
<dbReference type="CDD" id="cd04776">
    <property type="entry name" value="HTH_GnyR"/>
    <property type="match status" value="1"/>
</dbReference>
<keyword evidence="2" id="KW-0175">Coiled coil</keyword>
<dbReference type="InterPro" id="IPR000551">
    <property type="entry name" value="MerR-type_HTH_dom"/>
</dbReference>
<accession>A0A917FC51</accession>
<dbReference type="RefSeq" id="WP_188663928.1">
    <property type="nucleotide sequence ID" value="NZ_BMHV01000011.1"/>
</dbReference>
<evidence type="ECO:0000313" key="5">
    <source>
        <dbReference type="Proteomes" id="UP000632498"/>
    </source>
</evidence>
<dbReference type="InterPro" id="IPR009061">
    <property type="entry name" value="DNA-bd_dom_put_sf"/>
</dbReference>
<dbReference type="EMBL" id="BMHV01000011">
    <property type="protein sequence ID" value="GGF63936.1"/>
    <property type="molecule type" value="Genomic_DNA"/>
</dbReference>